<evidence type="ECO:0000259" key="2">
    <source>
        <dbReference type="Pfam" id="PF02120"/>
    </source>
</evidence>
<dbReference type="Proteomes" id="UP000264883">
    <property type="component" value="Chromosome"/>
</dbReference>
<dbReference type="InterPro" id="IPR038610">
    <property type="entry name" value="FliK-like_C_sf"/>
</dbReference>
<dbReference type="InterPro" id="IPR021136">
    <property type="entry name" value="Flagellar_hook_control-like_C"/>
</dbReference>
<dbReference type="KEGG" id="cia:BEN51_06265"/>
<dbReference type="Gene3D" id="3.30.750.140">
    <property type="match status" value="1"/>
</dbReference>
<evidence type="ECO:0000313" key="3">
    <source>
        <dbReference type="EMBL" id="ASW43096.1"/>
    </source>
</evidence>
<evidence type="ECO:0000313" key="4">
    <source>
        <dbReference type="Proteomes" id="UP000264883"/>
    </source>
</evidence>
<dbReference type="AlphaFoldDB" id="A0A343JC38"/>
<gene>
    <name evidence="3" type="ORF">BEN51_06265</name>
</gene>
<feature type="coiled-coil region" evidence="1">
    <location>
        <begin position="192"/>
        <end position="239"/>
    </location>
</feature>
<organism evidence="3 4">
    <name type="scientific">Clostridium isatidis</name>
    <dbReference type="NCBI Taxonomy" id="182773"/>
    <lineage>
        <taxon>Bacteria</taxon>
        <taxon>Bacillati</taxon>
        <taxon>Bacillota</taxon>
        <taxon>Clostridia</taxon>
        <taxon>Eubacteriales</taxon>
        <taxon>Clostridiaceae</taxon>
        <taxon>Clostridium</taxon>
    </lineage>
</organism>
<dbReference type="Pfam" id="PF02120">
    <property type="entry name" value="Flg_hook"/>
    <property type="match status" value="1"/>
</dbReference>
<dbReference type="CDD" id="cd17470">
    <property type="entry name" value="T3SS_Flik_C"/>
    <property type="match status" value="1"/>
</dbReference>
<protein>
    <recommendedName>
        <fullName evidence="2">Flagellar hook-length control protein-like C-terminal domain-containing protein</fullName>
    </recommendedName>
</protein>
<name>A0A343JC38_9CLOT</name>
<feature type="coiled-coil region" evidence="1">
    <location>
        <begin position="424"/>
        <end position="458"/>
    </location>
</feature>
<dbReference type="OrthoDB" id="1934566at2"/>
<keyword evidence="4" id="KW-1185">Reference proteome</keyword>
<dbReference type="RefSeq" id="WP_119865234.1">
    <property type="nucleotide sequence ID" value="NZ_CP016786.1"/>
</dbReference>
<dbReference type="EMBL" id="CP016786">
    <property type="protein sequence ID" value="ASW43096.1"/>
    <property type="molecule type" value="Genomic_DNA"/>
</dbReference>
<sequence length="511" mass="57931">MVNLDILNQLKINIQNTDLKSNSSKISNNEIKDKNSFNDLLNKEVNERGIKFKSEKAVVSREKNELKQDTVEKEIVVDKKSLEEVIEKVVKVIDENFDEEEVDLKSISDVLILLSNLLYNDNSINENSYNNLIISDSNCLDINVENDNKSFITNFDINGESIFNDNNQIIDNGIEGILNELFYGNERNSAVLNDAINIAANLDKKNSNLNEATSIIDNLEIIKGLLIEALENNNSLEEDTAFNLKVDNLNDKLIEIVNSLSQEDITSMVNSMNKDEKTELMKALTSIKNNEEASKFDNSHELMSPISIRIASNNEANEDGYEFNLKDEIAEEDKLLLKILGEDDKNSFASLLASVNKSIQNPSEIIVEPKGIYRHTFNSDIIQSVKYMIKNNMEELSIKIYPKELGELTIKIISEEGIMKAELRATSKETYNLLNANLQEIRNNLQEQNIKIQEVSINIYNEDTTFFSGEKQNSSSQNKKSDNKVTGIYSEGELEEEIDLQIMDNNLNILA</sequence>
<keyword evidence="1" id="KW-0175">Coiled coil</keyword>
<evidence type="ECO:0000256" key="1">
    <source>
        <dbReference type="SAM" id="Coils"/>
    </source>
</evidence>
<accession>A0A343JC38</accession>
<proteinExistence type="predicted"/>
<reference evidence="3 4" key="1">
    <citation type="submission" date="2016-08" db="EMBL/GenBank/DDBJ databases">
        <title>Complete Genome Sequence Of The Indigo Reducing Clostridium isatidis DSM15098.</title>
        <authorList>
            <person name="Little G.T."/>
            <person name="Minton N.P."/>
        </authorList>
    </citation>
    <scope>NUCLEOTIDE SEQUENCE [LARGE SCALE GENOMIC DNA]</scope>
    <source>
        <strain evidence="3 4">DSM 15098</strain>
    </source>
</reference>
<feature type="domain" description="Flagellar hook-length control protein-like C-terminal" evidence="2">
    <location>
        <begin position="383"/>
        <end position="464"/>
    </location>
</feature>